<evidence type="ECO:0000256" key="4">
    <source>
        <dbReference type="ARBA" id="ARBA00022459"/>
    </source>
</evidence>
<dbReference type="Pfam" id="PF12781">
    <property type="entry name" value="AAA_9"/>
    <property type="match status" value="1"/>
</dbReference>
<dbReference type="GO" id="GO:1902850">
    <property type="term" value="P:microtubule cytoskeleton organization involved in mitosis"/>
    <property type="evidence" value="ECO:0007669"/>
    <property type="project" value="UniProtKB-ARBA"/>
</dbReference>
<dbReference type="Gene3D" id="1.10.8.720">
    <property type="entry name" value="Region D6 of dynein motor"/>
    <property type="match status" value="1"/>
</dbReference>
<accession>A0A8J2T267</accession>
<dbReference type="InterPro" id="IPR054354">
    <property type="entry name" value="DYNC2H1-like_lid"/>
</dbReference>
<dbReference type="Gene3D" id="1.10.472.130">
    <property type="match status" value="1"/>
</dbReference>
<dbReference type="Pfam" id="PF12774">
    <property type="entry name" value="AAA_6"/>
    <property type="match status" value="1"/>
</dbReference>
<organism evidence="18 19">
    <name type="scientific">Zygosaccharomyces bailii (strain CLIB 213 / ATCC 58445 / CBS 680 / BCRC 21525 / NBRC 1098 / NCYC 1416 / NRRL Y-2227)</name>
    <dbReference type="NCBI Taxonomy" id="1333698"/>
    <lineage>
        <taxon>Eukaryota</taxon>
        <taxon>Fungi</taxon>
        <taxon>Dikarya</taxon>
        <taxon>Ascomycota</taxon>
        <taxon>Saccharomycotina</taxon>
        <taxon>Saccharomycetes</taxon>
        <taxon>Saccharomycetales</taxon>
        <taxon>Saccharomycetaceae</taxon>
        <taxon>Zygosaccharomyces</taxon>
    </lineage>
</organism>
<dbReference type="FunFam" id="1.20.920.20:FF:000002">
    <property type="entry name" value="Cytoplasmic dynein 1 heavy chain"/>
    <property type="match status" value="1"/>
</dbReference>
<dbReference type="Gene3D" id="1.20.1280.160">
    <property type="match status" value="1"/>
</dbReference>
<dbReference type="Gene3D" id="1.20.920.60">
    <property type="match status" value="1"/>
</dbReference>
<evidence type="ECO:0000256" key="13">
    <source>
        <dbReference type="ARBA" id="ARBA00023212"/>
    </source>
</evidence>
<dbReference type="Pfam" id="PF08393">
    <property type="entry name" value="DHC_N2"/>
    <property type="match status" value="1"/>
</dbReference>
<dbReference type="Pfam" id="PF22597">
    <property type="entry name" value="DYN_lid"/>
    <property type="match status" value="1"/>
</dbReference>
<dbReference type="InterPro" id="IPR013602">
    <property type="entry name" value="Dynein_heavy_linker"/>
</dbReference>
<evidence type="ECO:0000256" key="8">
    <source>
        <dbReference type="ARBA" id="ARBA00022741"/>
    </source>
</evidence>
<dbReference type="FunFam" id="3.40.50.300:FF:000996">
    <property type="entry name" value="Cytoplasmic dynein heavy chain"/>
    <property type="match status" value="1"/>
</dbReference>
<dbReference type="Pfam" id="PF12775">
    <property type="entry name" value="AAA_7"/>
    <property type="match status" value="1"/>
</dbReference>
<dbReference type="InterPro" id="IPR042228">
    <property type="entry name" value="Dynein_linker_3"/>
</dbReference>
<feature type="coiled-coil region" evidence="16">
    <location>
        <begin position="3216"/>
        <end position="3257"/>
    </location>
</feature>
<name>A0A8J2T267_ZYGB2</name>
<dbReference type="PANTHER" id="PTHR45703:SF36">
    <property type="entry name" value="DYNEIN HEAVY CHAIN, CYTOPLASMIC"/>
    <property type="match status" value="1"/>
</dbReference>
<evidence type="ECO:0000256" key="12">
    <source>
        <dbReference type="ARBA" id="ARBA00023175"/>
    </source>
</evidence>
<dbReference type="EMBL" id="HG316454">
    <property type="protein sequence ID" value="CDF87398.1"/>
    <property type="molecule type" value="Genomic_DNA"/>
</dbReference>
<evidence type="ECO:0000256" key="2">
    <source>
        <dbReference type="ARBA" id="ARBA00008887"/>
    </source>
</evidence>
<evidence type="ECO:0000256" key="10">
    <source>
        <dbReference type="ARBA" id="ARBA00023017"/>
    </source>
</evidence>
<evidence type="ECO:0000256" key="5">
    <source>
        <dbReference type="ARBA" id="ARBA00022490"/>
    </source>
</evidence>
<dbReference type="InterPro" id="IPR042219">
    <property type="entry name" value="AAA_lid_11_sf"/>
</dbReference>
<dbReference type="FunFam" id="3.40.50.300:FF:002357">
    <property type="entry name" value="Glutathione S-transferase class-mu 26 kDa isozyme"/>
    <property type="match status" value="1"/>
</dbReference>
<feature type="domain" description="AAA+ ATPase" evidence="17">
    <location>
        <begin position="2391"/>
        <end position="2541"/>
    </location>
</feature>
<dbReference type="InterPro" id="IPR004273">
    <property type="entry name" value="Dynein_heavy_D6_P-loop"/>
</dbReference>
<dbReference type="Pfam" id="PF12777">
    <property type="entry name" value="MT"/>
    <property type="match status" value="1"/>
</dbReference>
<dbReference type="SUPFAM" id="SSF52540">
    <property type="entry name" value="P-loop containing nucleoside triphosphate hydrolases"/>
    <property type="match status" value="5"/>
</dbReference>
<dbReference type="GO" id="GO:0005816">
    <property type="term" value="C:spindle pole body"/>
    <property type="evidence" value="ECO:0007669"/>
    <property type="project" value="UniProtKB-ARBA"/>
</dbReference>
<proteinExistence type="inferred from homology"/>
<keyword evidence="9" id="KW-0067">ATP-binding</keyword>
<dbReference type="InterPro" id="IPR024743">
    <property type="entry name" value="Dynein_HC_stalk"/>
</dbReference>
<dbReference type="InterPro" id="IPR003593">
    <property type="entry name" value="AAA+_ATPase"/>
</dbReference>
<feature type="coiled-coil region" evidence="16">
    <location>
        <begin position="3555"/>
        <end position="3582"/>
    </location>
</feature>
<keyword evidence="8" id="KW-0547">Nucleotide-binding</keyword>
<dbReference type="Pfam" id="PF03028">
    <property type="entry name" value="Dynein_heavy"/>
    <property type="match status" value="1"/>
</dbReference>
<dbReference type="Gene3D" id="1.20.58.1120">
    <property type="match status" value="1"/>
</dbReference>
<dbReference type="InterPro" id="IPR026983">
    <property type="entry name" value="DHC"/>
</dbReference>
<evidence type="ECO:0000256" key="9">
    <source>
        <dbReference type="ARBA" id="ARBA00022840"/>
    </source>
</evidence>
<dbReference type="InterPro" id="IPR027417">
    <property type="entry name" value="P-loop_NTPase"/>
</dbReference>
<keyword evidence="10" id="KW-0243">Dynein</keyword>
<dbReference type="GO" id="GO:0000070">
    <property type="term" value="P:mitotic sister chromatid segregation"/>
    <property type="evidence" value="ECO:0007669"/>
    <property type="project" value="UniProtKB-ARBA"/>
</dbReference>
<evidence type="ECO:0000256" key="7">
    <source>
        <dbReference type="ARBA" id="ARBA00022737"/>
    </source>
</evidence>
<dbReference type="Pfam" id="PF08385">
    <property type="entry name" value="DHC_N1"/>
    <property type="match status" value="1"/>
</dbReference>
<keyword evidence="13" id="KW-0206">Cytoskeleton</keyword>
<gene>
    <name evidence="18" type="ORF">BN860_05468g</name>
</gene>
<keyword evidence="11 16" id="KW-0175">Coiled coil</keyword>
<dbReference type="GO" id="GO:0051959">
    <property type="term" value="F:dynein light intermediate chain binding"/>
    <property type="evidence" value="ECO:0007669"/>
    <property type="project" value="InterPro"/>
</dbReference>
<dbReference type="InterPro" id="IPR043157">
    <property type="entry name" value="Dynein_AAA1S"/>
</dbReference>
<comment type="similarity">
    <text evidence="2">Belongs to the dynein heavy chain family.</text>
</comment>
<feature type="coiled-coil region" evidence="16">
    <location>
        <begin position="3007"/>
        <end position="3062"/>
    </location>
</feature>
<dbReference type="Gene3D" id="1.20.920.30">
    <property type="match status" value="1"/>
</dbReference>
<dbReference type="InterPro" id="IPR013594">
    <property type="entry name" value="Dynein_heavy_tail"/>
</dbReference>
<dbReference type="InterPro" id="IPR042222">
    <property type="entry name" value="Dynein_2_N"/>
</dbReference>
<sequence length="4050" mass="467291">MQGDYDSVFRESLELILQCLNSLPEFPKVQYDTIHDEVVQNFAEQLQLFLVGGDMRSYNSLFVLVNKSSWSVKLEVEVTKVSCDCLVFVIIKNNEALDYDIPMRNQLTVLTLPGDIDTEFFASVVNNGLYPIFTILIESNLLPFTAESVGTTKARFKELTSSFHNLKNSIPIPELSIHPRIKQIVNLGASRETYKQYLDTTALEDSNFLNVLQSMANQWHRTLRNLIDLQKNMKDHSALQEVRFWGNMESALTAAVSQLHSTEVQVTLEILSSAKRIHSPLEYEEDSGITGVLKQVKGYNQFLDSVPLQLLQTTTNLSELHESLKTLAVSFKKFRSSDYPVEKFIIFLQKVSQDVGEKILQVVPNAFDIEYSQFQIVNRDVINILHLWDEVLRDNNIQIREVIRRKQLNNLSFVSLDSYTKKIKTLWEKITAFRQKHALLSDALEAISYEGNANDLKFIYEPLNTISRTDNFENWSTARIMYNQRLSTLEGKFIRMFEQKLYNCQCSERMLATFLNFKPLMDFYPKLRSVMKTHQQTLIDLISEEISLIEKRLSKESHLCNVLELRNLSTTAAIVTQCKQVELHLKHILKQLEQLLGQDFKTLPHGMSLIKKCDNIMSKFNVEKYLSELYEKMLRGDVGALEAPLLKILQDQHGKYEIRVNFDFSIGTLFKDSRNLIYMGYKVPGNVIRIARKYKAIYPQAINLLEQVQTLMSVLNELPLRPFTGILLKSQIEQGWLLLNAGLSTLWCQLPSDITSDIDNESENTILVGLEKHLSLILNDFGKLEHIESRISHIFEVLLGNNINSKVTIQYVLKMQEMINELSEVGISDQSDFVMSLNNSLKVVLKKKIKWFLHNLALDKRTVLITLDKGSIKSVPELHQMKSEWLKEIEDKVLSFEYLPQLCYLNPAQDFSVLHNYVQDILPLAYSNISEMYQEAVHYLNLWKKNERLWILEEETVKELIKCDMEKCVRLLTDILKVRPTSSFFEENPRLSIILTFEYGQVLSKILSKYDSWVKFLSDQLMALYMRNSSEFEKELRKARLFLEQNRFVVSSLKSVTDLVKTIDQVKEGRNDREFFLNTFSRSAELFRILHIKIPPDFIFVEQLESELNALSECSMRKEALLGKNRNIILTKLESEAQRIDNLAVSLLESWKEKKPMAIKWTPMEAMASINTFEESFISLKCDMQLISESARIMLIPIVIKDRFETFYEELLALKKVWTDLEGFWTRVNVLLGQNWDQVDLDFHLKEFKQIEHEMDLVPFKVQQYTIFSELLGSVQGVLNSADSLHLLKDPSLKLRHWQHLYKKAGKTIAQKIPDVSLQAIISIQSALNETIIKDLVQKAKKEFVLEEALNKIKDFWTDSQYSTFDHCSGLKLVREWGPLRQACIDDLDELHSMKNSIYYKHFEPECIELENKLTDLSIIQLEWMDAQFYWIDLYRVVGKNKEMQTLLPLESSKFQRLTSDLKMILSKIFSLNNALDAIHIAEGAAIFRRIVESLKLIKSSLNDFLEKKRQLFPKFYFLGNDDLLKLIGAGEDLERVSIYLPKMYGSIAGLKSKDGAIKGVVSTEREDFTLINEVPINSLRCHEWLTLLDKEIRNSISENVSRCLSRLEKGATFKSLLDSYIFQVLLLSWQIFWTSEINECFNKAKFSEVLTRMEEETGEVVSELNKRNTSLEKKKIRSLLVECLHYIDVIQKLNKTSLPKARLIWFNTQKFYYDDNNNIAKRVRVSLAGRINFYGFVYIGVPERLIYTPTLQKGYTALTEALYQKYGGCLFGPAGTGKTETVKSLGQNLGRLVVVFNCDDSYDFQSMARLMMGISQVGAWGCFDEFNRLSENIMSAVSSHVELIQNGLSTEKKSINLLGDILPLHEDTALFITLNPNYAGRSKLPENLKKKFREFSVNVSDNEIIAEIILKILGFEHSKALSRKVVNLFSTLTSECSNQKHYDFGLRTLKKTLKNCSELASQLPCKKEELILVESLCQIIMPTLIKPDEEKFMLCANEIFSFDNLDVQDESFVTSLSKICETDHLNPTDEFKKKCMQLYRIQKNQQALILVGEAAIGKTRVWKAVLAAIKMTEKVNTVVYRIATKTLKKEEIYGSINRATLEWKDGVFTSIVRQVLNDATETLQNTRVWVIFDSDMDPEYTETLNSALDDNKLITLPTGERLEIPENMRLIFETHSLDHTTPATITRCGLVLFTEGVRSAYEYLIMRLTHSFLALESQSPLQSPIFRKYKSAVFRFFSPTTTQLLFDEAKKVDHIMGFDYSRVIFTLTTLIIQNLQRYSCNLLQVPDHTFNTFFYSKMRQIIKFSFVGDTKMSDQVKFINSIFALFDEVADLNIISDDIEFLPETLEKINMDILVPQILLKPLDIMKPNIVIPTIETIKQDLLVFELLNARKSIILCGPPGSGKTMILNNALKRSADFELIGLNFSKDTNIAHIMKSLGRHTCYTSGSKGLMLRPKSPTKDIVLFCDEVNLPQPDSYGTQSTILFLREMIEKKGFWKADENKWVNLERIHVVGACNPPTDPGRIPMNPRFTRHVSILFVDYPIKSSLKYIYETFYRAVFQLIPQFKDFSVQFADASINLYEKFKNKIATNCKTHYLISPRELTRLTRGFYTSVINSLQHSMQSLIKMWIYEAWRVFADKLIHQAEKKQFQELLQEIVGEFFPNQVHYDFASSSLLFSSWLSLDYKEVTKQELSTFVQQRFQVFCEEEVETSFIIYDEMLSHLLRIDRVLRQVQGHAMLIGPCRTGKTTMTKFTAWLNGISIVQPNVHANFTISDFEEFLRGVLLSCSIEDKKLCLIIDESNILEPSFLERMNTLLANSDIPDLFQEENYDVLINSLKSRILSLGLLIDTEQEMYQWFIQQISKNLHVIFTIGDPYNDTLPSMTTSPALFNRCAINWMGNWSLRIMRQIASSIIQPMPLDIVTRDQIPLKNAGQVDEKVPDVVVNVFIIFHQKYLDHYQPKEASPGTFLDALKSFEVIFNQKYKELEEKQRFVTVGLDKLDESVLKVKELNKLFSEKQEQLKYKENEAKKTLDKMLHEQNEAERKQEAVVEIKEILATHQEESKRRRKEVMDELDAFAPVLNEAQHGVKNIKKQQLTEIRSMINPPSAVKVTMEAVCAILGQKISSWREIQNFIRKDEFIFDIVNFDTETMLSTETKSFIEQEYFSKPDFTYKVVNRASKACGPLYQWVFAQLKYGEILSKAEPLKKEAQTIEDEALQSNARLLAAEDMIAELEESIENSKQNYRHLIRDIELIKTEMLGVQTKLERSTTLISNLTSERERWAKSTHLFRKASIELTGNCIISALYSNYCGRLVEKQRKQMFQILKSLLVEYSIKFDTNYQFVTHNVEIEKRFEWAALGLPNEEFFLENFSMVLTSTNVPYILDPDPHIVSVVSRYYGKRFTLTSFLEPGFVKKLENGVRFGGVVLIQDAEYFDPIVNKLVSREYKAAGGRQTVQIGDHEVDLSLDFRLILYSGDIEANIPKFVEARVRLINFSMNKGSLEMKTLRIALFKEAPKMNQESNELMKLNGEYKIMLKTLETRLLEELNDSKGNILENDELIQTLERLKLESSEIENKLKETENFITKVNHFTDTYAPLGLHATILYAVLEQMAQVHWFYDLAMWQFIECLERIFGKTASTCDNRIEELVWNLYQETFLCFSSYMVKNHREAFAVVLFLTYYSYHRNAIFREKAVAILIYIQNNDVAEDINRIKVNCPPELLQAVEAIQDQSFKVALQQFQYPFQQQATIEEFAIHRKGQCILLGSNSDTDASFKVLQLANAHQQNLSVISLGSAESTHYAEQEIARSSTEGGWILLQNIQFSLSWTSSVLSRKMEQISKSTTMFMTCNLLGQELPSPLLQQSYKIAYEGLPGILDTVCDLYFNTSTQCRWKFLLCWFHSILLNRSLLAPIGFSKKYEFNDCDFACALQFLADIPDDNDARGKICYILTNIIYGGKVDADADHSIIQEICNKIFGEVESAVNKTPLKYQIVQGLMLPEATDHNTLSEFLRNLQEPEDARAKWLGLPDEAIKRYETIQAQKVASQALLLLEGGV</sequence>
<dbReference type="Gene3D" id="1.10.8.710">
    <property type="match status" value="1"/>
</dbReference>
<evidence type="ECO:0000256" key="16">
    <source>
        <dbReference type="SAM" id="Coils"/>
    </source>
</evidence>
<dbReference type="OrthoDB" id="447173at2759"/>
<dbReference type="Gene3D" id="1.10.8.740">
    <property type="match status" value="1"/>
</dbReference>
<evidence type="ECO:0000256" key="1">
    <source>
        <dbReference type="ARBA" id="ARBA00004245"/>
    </source>
</evidence>
<keyword evidence="5" id="KW-0963">Cytoplasm</keyword>
<feature type="domain" description="AAA+ ATPase" evidence="17">
    <location>
        <begin position="1765"/>
        <end position="1911"/>
    </location>
</feature>
<reference evidence="19" key="1">
    <citation type="journal article" date="2013" name="Genome Announc.">
        <title>Genome sequence of the food spoilage yeast Zygosaccharomyces bailii CLIB 213(T).</title>
        <authorList>
            <person name="Galeote V."/>
            <person name="Bigey F."/>
            <person name="Devillers H."/>
            <person name="Neuveglise C."/>
            <person name="Dequin S."/>
        </authorList>
    </citation>
    <scope>NUCLEOTIDE SEQUENCE [LARGE SCALE GENOMIC DNA]</scope>
    <source>
        <strain evidence="19">CLIB 213 / ATCC 58445 / CBS 680 / CCRC 21525 / NBRC 1098 / NCYC 1416 / NRRL Y-2227</strain>
    </source>
</reference>
<keyword evidence="12" id="KW-0505">Motor protein</keyword>
<evidence type="ECO:0000256" key="14">
    <source>
        <dbReference type="ARBA" id="ARBA00033439"/>
    </source>
</evidence>
<protein>
    <recommendedName>
        <fullName evidence="3">Dynein heavy chain, cytoplasmic</fullName>
    </recommendedName>
    <alternativeName>
        <fullName evidence="14">Dynein heavy chain, cytosolic</fullName>
    </alternativeName>
</protein>
<dbReference type="GO" id="GO:0005524">
    <property type="term" value="F:ATP binding"/>
    <property type="evidence" value="ECO:0007669"/>
    <property type="project" value="UniProtKB-KW"/>
</dbReference>
<dbReference type="Pfam" id="PF12780">
    <property type="entry name" value="AAA_8"/>
    <property type="match status" value="1"/>
</dbReference>
<comment type="subcellular location">
    <subcellularLocation>
        <location evidence="1">Cytoplasm</location>
        <location evidence="1">Cytoskeleton</location>
    </subcellularLocation>
</comment>
<evidence type="ECO:0000313" key="18">
    <source>
        <dbReference type="EMBL" id="CDF87398.1"/>
    </source>
</evidence>
<dbReference type="Gene3D" id="3.40.50.300">
    <property type="entry name" value="P-loop containing nucleotide triphosphate hydrolases"/>
    <property type="match status" value="5"/>
</dbReference>
<evidence type="ECO:0000259" key="17">
    <source>
        <dbReference type="SMART" id="SM00382"/>
    </source>
</evidence>
<dbReference type="GO" id="GO:0008569">
    <property type="term" value="F:minus-end-directed microtubule motor activity"/>
    <property type="evidence" value="ECO:0007669"/>
    <property type="project" value="InterPro"/>
</dbReference>
<dbReference type="Pfam" id="PF18198">
    <property type="entry name" value="AAA_lid_11"/>
    <property type="match status" value="1"/>
</dbReference>
<dbReference type="SMART" id="SM00382">
    <property type="entry name" value="AAA"/>
    <property type="match status" value="2"/>
</dbReference>
<dbReference type="GO" id="GO:0005868">
    <property type="term" value="C:cytoplasmic dynein complex"/>
    <property type="evidence" value="ECO:0007669"/>
    <property type="project" value="UniProtKB-ARBA"/>
</dbReference>
<evidence type="ECO:0000256" key="15">
    <source>
        <dbReference type="ARBA" id="ARBA00053342"/>
    </source>
</evidence>
<dbReference type="PANTHER" id="PTHR45703">
    <property type="entry name" value="DYNEIN HEAVY CHAIN"/>
    <property type="match status" value="1"/>
</dbReference>
<dbReference type="GO" id="GO:0000235">
    <property type="term" value="C:astral microtubule"/>
    <property type="evidence" value="ECO:0007669"/>
    <property type="project" value="UniProtKB-ARBA"/>
</dbReference>
<comment type="function">
    <text evidence="15">Cytoplasmic dynein acts as a motor for the intracellular retrograde motility of vesicles and organelles along microtubules. Dynein has ATPase activity; the force-producing power stroke is thought to occur on release of ADP. Required to maintain uniform nuclear distribution in hyphae. May play an important role in the proper orientation of the mitotic spindle into the budding daughter cell yeast. Probably required for normal progression of the cell cycle.</text>
</comment>
<dbReference type="Gene3D" id="1.10.287.2620">
    <property type="match status" value="1"/>
</dbReference>
<dbReference type="InterPro" id="IPR035699">
    <property type="entry name" value="AAA_6"/>
</dbReference>
<dbReference type="CDD" id="cd00009">
    <property type="entry name" value="AAA"/>
    <property type="match status" value="1"/>
</dbReference>
<dbReference type="Gene3D" id="1.20.140.100">
    <property type="entry name" value="Dynein heavy chain, N-terminal domain 2"/>
    <property type="match status" value="1"/>
</dbReference>
<evidence type="ECO:0000313" key="19">
    <source>
        <dbReference type="Proteomes" id="UP000019375"/>
    </source>
</evidence>
<dbReference type="GO" id="GO:0045505">
    <property type="term" value="F:dynein intermediate chain binding"/>
    <property type="evidence" value="ECO:0007669"/>
    <property type="project" value="InterPro"/>
</dbReference>
<keyword evidence="7" id="KW-0677">Repeat</keyword>
<dbReference type="GO" id="GO:0000741">
    <property type="term" value="P:karyogamy"/>
    <property type="evidence" value="ECO:0007669"/>
    <property type="project" value="UniProtKB-KW"/>
</dbReference>
<dbReference type="InterPro" id="IPR041658">
    <property type="entry name" value="AAA_lid_11"/>
</dbReference>
<dbReference type="Gene3D" id="1.20.920.20">
    <property type="match status" value="1"/>
</dbReference>
<dbReference type="InterPro" id="IPR024317">
    <property type="entry name" value="Dynein_heavy_chain_D4_dom"/>
</dbReference>
<dbReference type="InterPro" id="IPR035706">
    <property type="entry name" value="AAA_9"/>
</dbReference>
<dbReference type="GO" id="GO:0005938">
    <property type="term" value="C:cell cortex"/>
    <property type="evidence" value="ECO:0007669"/>
    <property type="project" value="UniProtKB-ARBA"/>
</dbReference>
<keyword evidence="4" id="KW-0415">Karyogamy</keyword>
<dbReference type="GO" id="GO:0030473">
    <property type="term" value="P:nuclear migration along microtubule"/>
    <property type="evidence" value="ECO:0007669"/>
    <property type="project" value="UniProtKB-ARBA"/>
</dbReference>
<evidence type="ECO:0000256" key="6">
    <source>
        <dbReference type="ARBA" id="ARBA00022701"/>
    </source>
</evidence>
<evidence type="ECO:0000256" key="3">
    <source>
        <dbReference type="ARBA" id="ARBA00022197"/>
    </source>
</evidence>
<dbReference type="Gene3D" id="3.20.180.20">
    <property type="entry name" value="Dynein heavy chain, N-terminal domain 2"/>
    <property type="match status" value="1"/>
</dbReference>
<dbReference type="Proteomes" id="UP000019375">
    <property type="component" value="Unassembled WGS sequence"/>
</dbReference>
<keyword evidence="6" id="KW-0493">Microtubule</keyword>
<evidence type="ECO:0000256" key="11">
    <source>
        <dbReference type="ARBA" id="ARBA00023054"/>
    </source>
</evidence>
<keyword evidence="19" id="KW-1185">Reference proteome</keyword>